<dbReference type="Gene3D" id="3.40.630.30">
    <property type="match status" value="1"/>
</dbReference>
<dbReference type="SUPFAM" id="SSF55729">
    <property type="entry name" value="Acyl-CoA N-acyltransferases (Nat)"/>
    <property type="match status" value="1"/>
</dbReference>
<evidence type="ECO:0000313" key="4">
    <source>
        <dbReference type="EMBL" id="KAF9874176.1"/>
    </source>
</evidence>
<dbReference type="OrthoDB" id="41532at2759"/>
<dbReference type="PROSITE" id="PS51186">
    <property type="entry name" value="GNAT"/>
    <property type="match status" value="1"/>
</dbReference>
<keyword evidence="5" id="KW-1185">Reference proteome</keyword>
<dbReference type="PANTHER" id="PTHR43877:SF2">
    <property type="entry name" value="AMINOALKYLPHOSPHONATE N-ACETYLTRANSFERASE-RELATED"/>
    <property type="match status" value="1"/>
</dbReference>
<dbReference type="CDD" id="cd04301">
    <property type="entry name" value="NAT_SF"/>
    <property type="match status" value="1"/>
</dbReference>
<evidence type="ECO:0000256" key="2">
    <source>
        <dbReference type="ARBA" id="ARBA00023315"/>
    </source>
</evidence>
<gene>
    <name evidence="4" type="ORF">CkaCkLH20_08159</name>
</gene>
<dbReference type="GO" id="GO:0016747">
    <property type="term" value="F:acyltransferase activity, transferring groups other than amino-acyl groups"/>
    <property type="evidence" value="ECO:0007669"/>
    <property type="project" value="InterPro"/>
</dbReference>
<dbReference type="InterPro" id="IPR050832">
    <property type="entry name" value="Bact_Acetyltransf"/>
</dbReference>
<dbReference type="InterPro" id="IPR000182">
    <property type="entry name" value="GNAT_dom"/>
</dbReference>
<organism evidence="4 5">
    <name type="scientific">Colletotrichum karsti</name>
    <dbReference type="NCBI Taxonomy" id="1095194"/>
    <lineage>
        <taxon>Eukaryota</taxon>
        <taxon>Fungi</taxon>
        <taxon>Dikarya</taxon>
        <taxon>Ascomycota</taxon>
        <taxon>Pezizomycotina</taxon>
        <taxon>Sordariomycetes</taxon>
        <taxon>Hypocreomycetidae</taxon>
        <taxon>Glomerellales</taxon>
        <taxon>Glomerellaceae</taxon>
        <taxon>Colletotrichum</taxon>
        <taxon>Colletotrichum boninense species complex</taxon>
    </lineage>
</organism>
<sequence>MSHATMAIVIRPAESDDIPAIIAFIKAARAVMFPMLDKESHDQQAELELSKFQKTYLDHPHGAFLTARVNNQLIATIGYLPYDDQFPELDLGRQGIVEIVRLYVDPAWRRAGLASKLVAVAEQTAKNAGIQQIYLHTHPFLDGAVTFWEQQGFSVLQVDDDPLWRTTHMKKLISI</sequence>
<reference evidence="4" key="1">
    <citation type="submission" date="2020-03" db="EMBL/GenBank/DDBJ databases">
        <authorList>
            <person name="He L."/>
        </authorList>
    </citation>
    <scope>NUCLEOTIDE SEQUENCE</scope>
    <source>
        <strain evidence="4">CkLH20</strain>
    </source>
</reference>
<proteinExistence type="predicted"/>
<name>A0A9P6I549_9PEZI</name>
<accession>A0A9P6I549</accession>
<dbReference type="PANTHER" id="PTHR43877">
    <property type="entry name" value="AMINOALKYLPHOSPHONATE N-ACETYLTRANSFERASE-RELATED-RELATED"/>
    <property type="match status" value="1"/>
</dbReference>
<comment type="caution">
    <text evidence="4">The sequence shown here is derived from an EMBL/GenBank/DDBJ whole genome shotgun (WGS) entry which is preliminary data.</text>
</comment>
<dbReference type="Proteomes" id="UP000781932">
    <property type="component" value="Unassembled WGS sequence"/>
</dbReference>
<dbReference type="EMBL" id="JAATWM020000027">
    <property type="protein sequence ID" value="KAF9874176.1"/>
    <property type="molecule type" value="Genomic_DNA"/>
</dbReference>
<evidence type="ECO:0000313" key="5">
    <source>
        <dbReference type="Proteomes" id="UP000781932"/>
    </source>
</evidence>
<keyword evidence="2" id="KW-0012">Acyltransferase</keyword>
<evidence type="ECO:0000256" key="1">
    <source>
        <dbReference type="ARBA" id="ARBA00022679"/>
    </source>
</evidence>
<dbReference type="InterPro" id="IPR016181">
    <property type="entry name" value="Acyl_CoA_acyltransferase"/>
</dbReference>
<dbReference type="GeneID" id="62163948"/>
<keyword evidence="1" id="KW-0808">Transferase</keyword>
<protein>
    <submittedName>
        <fullName evidence="4">Acetyltransferase</fullName>
    </submittedName>
</protein>
<feature type="domain" description="N-acetyltransferase" evidence="3">
    <location>
        <begin position="8"/>
        <end position="174"/>
    </location>
</feature>
<dbReference type="Pfam" id="PF00583">
    <property type="entry name" value="Acetyltransf_1"/>
    <property type="match status" value="1"/>
</dbReference>
<reference evidence="4" key="2">
    <citation type="submission" date="2020-11" db="EMBL/GenBank/DDBJ databases">
        <title>Whole genome sequencing of Colletotrichum sp.</title>
        <authorList>
            <person name="Li H."/>
        </authorList>
    </citation>
    <scope>NUCLEOTIDE SEQUENCE</scope>
    <source>
        <strain evidence="4">CkLH20</strain>
    </source>
</reference>
<dbReference type="AlphaFoldDB" id="A0A9P6I549"/>
<dbReference type="RefSeq" id="XP_038743637.1">
    <property type="nucleotide sequence ID" value="XM_038890874.1"/>
</dbReference>
<evidence type="ECO:0000259" key="3">
    <source>
        <dbReference type="PROSITE" id="PS51186"/>
    </source>
</evidence>